<feature type="transmembrane region" description="Helical" evidence="7">
    <location>
        <begin position="99"/>
        <end position="117"/>
    </location>
</feature>
<organism evidence="9 10">
    <name type="scientific">Amycolatopsis acidiphila</name>
    <dbReference type="NCBI Taxonomy" id="715473"/>
    <lineage>
        <taxon>Bacteria</taxon>
        <taxon>Bacillati</taxon>
        <taxon>Actinomycetota</taxon>
        <taxon>Actinomycetes</taxon>
        <taxon>Pseudonocardiales</taxon>
        <taxon>Pseudonocardiaceae</taxon>
        <taxon>Amycolatopsis</taxon>
    </lineage>
</organism>
<dbReference type="Proteomes" id="UP000318578">
    <property type="component" value="Unassembled WGS sequence"/>
</dbReference>
<dbReference type="InterPro" id="IPR050925">
    <property type="entry name" value="Rhomboid_protease_S54"/>
</dbReference>
<evidence type="ECO:0000256" key="4">
    <source>
        <dbReference type="ARBA" id="ARBA00022801"/>
    </source>
</evidence>
<keyword evidence="3 7" id="KW-0812">Transmembrane</keyword>
<proteinExistence type="inferred from homology"/>
<dbReference type="Gene3D" id="1.20.1540.10">
    <property type="entry name" value="Rhomboid-like"/>
    <property type="match status" value="1"/>
</dbReference>
<keyword evidence="6 7" id="KW-0472">Membrane</keyword>
<keyword evidence="9" id="KW-0645">Protease</keyword>
<dbReference type="GO" id="GO:0004252">
    <property type="term" value="F:serine-type endopeptidase activity"/>
    <property type="evidence" value="ECO:0007669"/>
    <property type="project" value="InterPro"/>
</dbReference>
<comment type="similarity">
    <text evidence="2">Belongs to the peptidase S54 family.</text>
</comment>
<feature type="transmembrane region" description="Helical" evidence="7">
    <location>
        <begin position="123"/>
        <end position="141"/>
    </location>
</feature>
<evidence type="ECO:0000256" key="1">
    <source>
        <dbReference type="ARBA" id="ARBA00004141"/>
    </source>
</evidence>
<evidence type="ECO:0000256" key="5">
    <source>
        <dbReference type="ARBA" id="ARBA00022989"/>
    </source>
</evidence>
<dbReference type="EMBL" id="VJZA01000088">
    <property type="protein sequence ID" value="TVT17046.1"/>
    <property type="molecule type" value="Genomic_DNA"/>
</dbReference>
<evidence type="ECO:0000259" key="8">
    <source>
        <dbReference type="Pfam" id="PF01694"/>
    </source>
</evidence>
<gene>
    <name evidence="9" type="ORF">FNH06_32865</name>
</gene>
<comment type="caution">
    <text evidence="9">The sequence shown here is derived from an EMBL/GenBank/DDBJ whole genome shotgun (WGS) entry which is preliminary data.</text>
</comment>
<dbReference type="SUPFAM" id="SSF144091">
    <property type="entry name" value="Rhomboid-like"/>
    <property type="match status" value="1"/>
</dbReference>
<dbReference type="InterPro" id="IPR035952">
    <property type="entry name" value="Rhomboid-like_sf"/>
</dbReference>
<dbReference type="OrthoDB" id="3390953at2"/>
<dbReference type="AlphaFoldDB" id="A0A557ZYF7"/>
<feature type="domain" description="Peptidase S54 rhomboid" evidence="8">
    <location>
        <begin position="56"/>
        <end position="155"/>
    </location>
</feature>
<name>A0A557ZYF7_9PSEU</name>
<keyword evidence="5 7" id="KW-1133">Transmembrane helix</keyword>
<dbReference type="InterPro" id="IPR022764">
    <property type="entry name" value="Peptidase_S54_rhomboid_dom"/>
</dbReference>
<protein>
    <submittedName>
        <fullName evidence="9">Rhomboid family intramembrane serine protease</fullName>
    </submittedName>
</protein>
<dbReference type="GO" id="GO:0016020">
    <property type="term" value="C:membrane"/>
    <property type="evidence" value="ECO:0007669"/>
    <property type="project" value="UniProtKB-SubCell"/>
</dbReference>
<evidence type="ECO:0000256" key="7">
    <source>
        <dbReference type="SAM" id="Phobius"/>
    </source>
</evidence>
<dbReference type="Pfam" id="PF01694">
    <property type="entry name" value="Rhomboid"/>
    <property type="match status" value="1"/>
</dbReference>
<feature type="transmembrane region" description="Helical" evidence="7">
    <location>
        <begin position="21"/>
        <end position="39"/>
    </location>
</feature>
<dbReference type="GO" id="GO:0006508">
    <property type="term" value="P:proteolysis"/>
    <property type="evidence" value="ECO:0007669"/>
    <property type="project" value="UniProtKB-KW"/>
</dbReference>
<evidence type="ECO:0000256" key="3">
    <source>
        <dbReference type="ARBA" id="ARBA00022692"/>
    </source>
</evidence>
<feature type="transmembrane region" description="Helical" evidence="7">
    <location>
        <begin position="70"/>
        <end position="87"/>
    </location>
</feature>
<evidence type="ECO:0000313" key="9">
    <source>
        <dbReference type="EMBL" id="TVT17046.1"/>
    </source>
</evidence>
<reference evidence="9 10" key="1">
    <citation type="submission" date="2019-07" db="EMBL/GenBank/DDBJ databases">
        <title>New species of Amycolatopsis and Streptomyces.</title>
        <authorList>
            <person name="Duangmal K."/>
            <person name="Teo W.F.A."/>
            <person name="Lipun K."/>
        </authorList>
    </citation>
    <scope>NUCLEOTIDE SEQUENCE [LARGE SCALE GENOMIC DNA]</scope>
    <source>
        <strain evidence="9 10">JCM 30562</strain>
    </source>
</reference>
<accession>A0A557ZYF7</accession>
<sequence length="194" mass="20744">MKTHPVLATLDTLGDPKRRPVVTGVVFAVTAATSIAQLVDHPLLGRFQRDPAIAHGEWWRLVTASFFQDGWLLGTIFNLFILAVVGLRAERVFGHWRWPVLYFAAALFGNVMSYLWLQPVGAGNSMAVAGLVGALATAVLCSQAPNRFAALAVPALAVVDTALGDNHGLPALFGMALGWLLLGRGRRGAAHLGR</sequence>
<keyword evidence="10" id="KW-1185">Reference proteome</keyword>
<dbReference type="PANTHER" id="PTHR43731">
    <property type="entry name" value="RHOMBOID PROTEASE"/>
    <property type="match status" value="1"/>
</dbReference>
<evidence type="ECO:0000313" key="10">
    <source>
        <dbReference type="Proteomes" id="UP000318578"/>
    </source>
</evidence>
<dbReference type="PANTHER" id="PTHR43731:SF14">
    <property type="entry name" value="PRESENILIN-ASSOCIATED RHOMBOID-LIKE PROTEIN, MITOCHONDRIAL"/>
    <property type="match status" value="1"/>
</dbReference>
<evidence type="ECO:0000256" key="2">
    <source>
        <dbReference type="ARBA" id="ARBA00009045"/>
    </source>
</evidence>
<keyword evidence="4" id="KW-0378">Hydrolase</keyword>
<dbReference type="RefSeq" id="WP_144643813.1">
    <property type="nucleotide sequence ID" value="NZ_BNAX01000022.1"/>
</dbReference>
<evidence type="ECO:0000256" key="6">
    <source>
        <dbReference type="ARBA" id="ARBA00023136"/>
    </source>
</evidence>
<comment type="subcellular location">
    <subcellularLocation>
        <location evidence="1">Membrane</location>
        <topology evidence="1">Multi-pass membrane protein</topology>
    </subcellularLocation>
</comment>